<evidence type="ECO:0000256" key="4">
    <source>
        <dbReference type="ARBA" id="ARBA00022571"/>
    </source>
</evidence>
<evidence type="ECO:0000256" key="3">
    <source>
        <dbReference type="ARBA" id="ARBA00012338"/>
    </source>
</evidence>
<dbReference type="GO" id="GO:0042450">
    <property type="term" value="P:L-arginine biosynthetic process via ornithine"/>
    <property type="evidence" value="ECO:0007669"/>
    <property type="project" value="UniProtKB-UniRule"/>
</dbReference>
<dbReference type="NCBIfam" id="TIGR00838">
    <property type="entry name" value="argH"/>
    <property type="match status" value="1"/>
</dbReference>
<organism evidence="10 11">
    <name type="scientific">Sphingomonas jatrophae</name>
    <dbReference type="NCBI Taxonomy" id="1166337"/>
    <lineage>
        <taxon>Bacteria</taxon>
        <taxon>Pseudomonadati</taxon>
        <taxon>Pseudomonadota</taxon>
        <taxon>Alphaproteobacteria</taxon>
        <taxon>Sphingomonadales</taxon>
        <taxon>Sphingomonadaceae</taxon>
        <taxon>Sphingomonas</taxon>
    </lineage>
</organism>
<dbReference type="PANTHER" id="PTHR43814:SF1">
    <property type="entry name" value="ARGININOSUCCINATE LYASE"/>
    <property type="match status" value="1"/>
</dbReference>
<dbReference type="Pfam" id="PF00206">
    <property type="entry name" value="Lyase_1"/>
    <property type="match status" value="1"/>
</dbReference>
<protein>
    <recommendedName>
        <fullName evidence="3 7">Argininosuccinate lyase</fullName>
        <shortName evidence="7">ASAL</shortName>
        <ecNumber evidence="3 7">4.3.2.1</ecNumber>
    </recommendedName>
    <alternativeName>
        <fullName evidence="7">Arginosuccinase</fullName>
    </alternativeName>
</protein>
<evidence type="ECO:0000256" key="1">
    <source>
        <dbReference type="ARBA" id="ARBA00000985"/>
    </source>
</evidence>
<dbReference type="FunFam" id="1.10.40.30:FF:000001">
    <property type="entry name" value="Argininosuccinate lyase"/>
    <property type="match status" value="1"/>
</dbReference>
<dbReference type="EC" id="4.3.2.1" evidence="3 7"/>
<dbReference type="InterPro" id="IPR000362">
    <property type="entry name" value="Fumarate_lyase_fam"/>
</dbReference>
<keyword evidence="11" id="KW-1185">Reference proteome</keyword>
<dbReference type="CDD" id="cd01359">
    <property type="entry name" value="Argininosuccinate_lyase"/>
    <property type="match status" value="1"/>
</dbReference>
<dbReference type="GO" id="GO:0004056">
    <property type="term" value="F:argininosuccinate lyase activity"/>
    <property type="evidence" value="ECO:0007669"/>
    <property type="project" value="UniProtKB-UniRule"/>
</dbReference>
<dbReference type="PRINTS" id="PR00145">
    <property type="entry name" value="ARGSUCLYASE"/>
</dbReference>
<accession>A0A1I6LP59</accession>
<dbReference type="RefSeq" id="WP_093315841.1">
    <property type="nucleotide sequence ID" value="NZ_FOZG01000002.1"/>
</dbReference>
<evidence type="ECO:0000259" key="9">
    <source>
        <dbReference type="Pfam" id="PF14698"/>
    </source>
</evidence>
<comment type="similarity">
    <text evidence="7">Belongs to the lyase 1 family. Argininosuccinate lyase subfamily.</text>
</comment>
<dbReference type="PROSITE" id="PS00163">
    <property type="entry name" value="FUMARATE_LYASES"/>
    <property type="match status" value="1"/>
</dbReference>
<dbReference type="UniPathway" id="UPA00068">
    <property type="reaction ID" value="UER00114"/>
</dbReference>
<dbReference type="PRINTS" id="PR00149">
    <property type="entry name" value="FUMRATELYASE"/>
</dbReference>
<comment type="catalytic activity">
    <reaction evidence="1 7">
        <text>2-(N(omega)-L-arginino)succinate = fumarate + L-arginine</text>
        <dbReference type="Rhea" id="RHEA:24020"/>
        <dbReference type="ChEBI" id="CHEBI:29806"/>
        <dbReference type="ChEBI" id="CHEBI:32682"/>
        <dbReference type="ChEBI" id="CHEBI:57472"/>
        <dbReference type="EC" id="4.3.2.1"/>
    </reaction>
</comment>
<sequence>MWGGRFAEGPAAVMREINASLPFDKRLWRQDIAGSKAHVAMLAAQGIVSAEDGAAISEGLDRVAAEYGETLPDDLALEDIHMATESRLAQLIGTPAGRLHTARSRNDQVATDFRLWVRDAIDAVDQGLAAFQRALVTRAGEHADSVMPGFTHLQVAQPVTLGHHLMAYYEMASRDRSRFNDARTRLNRSPLGAAALAGTGFPIDRAATAAALGFDGPTDNSLDSVSDRDFALDYLMAATQCALHLSRLAEEVILWASQPFGFVRLSDQWSTGSSIMPQKRNPDAAELVRGHAGRIQGCMVALTTTMKGLPLAYSKDMQDDKPPVFEAHDLLALSLAAMTGMVETLDFRIDRMRAAAEMGFATATDLADWLVRQADIPFREAHHITGRAVKLAEAKGIALDRLTLEEMRDIDPRIDARVFDVLSVDASVAARASHGGTAPVRVREAVAAARRQLGMDA</sequence>
<dbReference type="InterPro" id="IPR024083">
    <property type="entry name" value="Fumarase/histidase_N"/>
</dbReference>
<dbReference type="OrthoDB" id="9769623at2"/>
<dbReference type="Pfam" id="PF14698">
    <property type="entry name" value="ASL_C2"/>
    <property type="match status" value="1"/>
</dbReference>
<dbReference type="STRING" id="1166337.SAMN05192580_3068"/>
<dbReference type="FunFam" id="1.20.200.10:FF:000015">
    <property type="entry name" value="argininosuccinate lyase isoform X2"/>
    <property type="match status" value="1"/>
</dbReference>
<dbReference type="InterPro" id="IPR020557">
    <property type="entry name" value="Fumarate_lyase_CS"/>
</dbReference>
<dbReference type="HAMAP" id="MF_00006">
    <property type="entry name" value="Arg_succ_lyase"/>
    <property type="match status" value="1"/>
</dbReference>
<dbReference type="InterPro" id="IPR029419">
    <property type="entry name" value="Arg_succ_lyase_C"/>
</dbReference>
<dbReference type="AlphaFoldDB" id="A0A1I6LP59"/>
<evidence type="ECO:0000256" key="7">
    <source>
        <dbReference type="HAMAP-Rule" id="MF_00006"/>
    </source>
</evidence>
<comment type="subcellular location">
    <subcellularLocation>
        <location evidence="7">Cytoplasm</location>
    </subcellularLocation>
</comment>
<dbReference type="GO" id="GO:0005829">
    <property type="term" value="C:cytosol"/>
    <property type="evidence" value="ECO:0007669"/>
    <property type="project" value="TreeGrafter"/>
</dbReference>
<evidence type="ECO:0000256" key="6">
    <source>
        <dbReference type="ARBA" id="ARBA00023239"/>
    </source>
</evidence>
<evidence type="ECO:0000313" key="10">
    <source>
        <dbReference type="EMBL" id="SFS05213.1"/>
    </source>
</evidence>
<reference evidence="10 11" key="1">
    <citation type="submission" date="2016-10" db="EMBL/GenBank/DDBJ databases">
        <authorList>
            <person name="de Groot N.N."/>
        </authorList>
    </citation>
    <scope>NUCLEOTIDE SEQUENCE [LARGE SCALE GENOMIC DNA]</scope>
    <source>
        <strain evidence="10 11">S5-249</strain>
    </source>
</reference>
<feature type="domain" description="Argininosuccinate lyase C-terminal" evidence="9">
    <location>
        <begin position="360"/>
        <end position="429"/>
    </location>
</feature>
<dbReference type="SUPFAM" id="SSF48557">
    <property type="entry name" value="L-aspartase-like"/>
    <property type="match status" value="1"/>
</dbReference>
<dbReference type="Gene3D" id="1.10.275.10">
    <property type="entry name" value="Fumarase/aspartase (N-terminal domain)"/>
    <property type="match status" value="1"/>
</dbReference>
<name>A0A1I6LP59_9SPHN</name>
<dbReference type="EMBL" id="FOZG01000002">
    <property type="protein sequence ID" value="SFS05213.1"/>
    <property type="molecule type" value="Genomic_DNA"/>
</dbReference>
<dbReference type="InterPro" id="IPR008948">
    <property type="entry name" value="L-Aspartase-like"/>
</dbReference>
<comment type="pathway">
    <text evidence="2 7">Amino-acid biosynthesis; L-arginine biosynthesis; L-arginine from L-ornithine and carbamoyl phosphate: step 3/3.</text>
</comment>
<dbReference type="PANTHER" id="PTHR43814">
    <property type="entry name" value="ARGININOSUCCINATE LYASE"/>
    <property type="match status" value="1"/>
</dbReference>
<keyword evidence="6 7" id="KW-0456">Lyase</keyword>
<feature type="domain" description="Fumarate lyase N-terminal" evidence="8">
    <location>
        <begin position="6"/>
        <end position="297"/>
    </location>
</feature>
<dbReference type="InterPro" id="IPR022761">
    <property type="entry name" value="Fumarate_lyase_N"/>
</dbReference>
<evidence type="ECO:0000313" key="11">
    <source>
        <dbReference type="Proteomes" id="UP000198824"/>
    </source>
</evidence>
<evidence type="ECO:0000259" key="8">
    <source>
        <dbReference type="Pfam" id="PF00206"/>
    </source>
</evidence>
<dbReference type="Gene3D" id="1.20.200.10">
    <property type="entry name" value="Fumarase/aspartase (Central domain)"/>
    <property type="match status" value="1"/>
</dbReference>
<proteinExistence type="inferred from homology"/>
<keyword evidence="7" id="KW-0963">Cytoplasm</keyword>
<dbReference type="Gene3D" id="1.10.40.30">
    <property type="entry name" value="Fumarase/aspartase (C-terminal domain)"/>
    <property type="match status" value="1"/>
</dbReference>
<keyword evidence="4 7" id="KW-0055">Arginine biosynthesis</keyword>
<keyword evidence="5 7" id="KW-0028">Amino-acid biosynthesis</keyword>
<dbReference type="InterPro" id="IPR009049">
    <property type="entry name" value="Argininosuccinate_lyase"/>
</dbReference>
<evidence type="ECO:0000256" key="5">
    <source>
        <dbReference type="ARBA" id="ARBA00022605"/>
    </source>
</evidence>
<evidence type="ECO:0000256" key="2">
    <source>
        <dbReference type="ARBA" id="ARBA00004941"/>
    </source>
</evidence>
<gene>
    <name evidence="7" type="primary">argH</name>
    <name evidence="10" type="ORF">SAMN05192580_3068</name>
</gene>
<dbReference type="Proteomes" id="UP000198824">
    <property type="component" value="Unassembled WGS sequence"/>
</dbReference>